<protein>
    <recommendedName>
        <fullName evidence="1">RNase H type-1 domain-containing protein</fullName>
    </recommendedName>
</protein>
<feature type="domain" description="RNase H type-1" evidence="1">
    <location>
        <begin position="47"/>
        <end position="103"/>
    </location>
</feature>
<dbReference type="EMBL" id="OIVN01000729">
    <property type="protein sequence ID" value="SPC84717.1"/>
    <property type="molecule type" value="Genomic_DNA"/>
</dbReference>
<dbReference type="GO" id="GO:0004523">
    <property type="term" value="F:RNA-DNA hybrid ribonuclease activity"/>
    <property type="evidence" value="ECO:0007669"/>
    <property type="project" value="InterPro"/>
</dbReference>
<dbReference type="InterPro" id="IPR002156">
    <property type="entry name" value="RNaseH_domain"/>
</dbReference>
<evidence type="ECO:0000259" key="1">
    <source>
        <dbReference type="Pfam" id="PF13456"/>
    </source>
</evidence>
<dbReference type="GO" id="GO:0003676">
    <property type="term" value="F:nucleic acid binding"/>
    <property type="evidence" value="ECO:0007669"/>
    <property type="project" value="InterPro"/>
</dbReference>
<reference evidence="2" key="1">
    <citation type="submission" date="2018-02" db="EMBL/GenBank/DDBJ databases">
        <authorList>
            <person name="Cohen D.B."/>
            <person name="Kent A.D."/>
        </authorList>
    </citation>
    <scope>NUCLEOTIDE SEQUENCE</scope>
</reference>
<evidence type="ECO:0000313" key="2">
    <source>
        <dbReference type="EMBL" id="SPC84717.1"/>
    </source>
</evidence>
<sequence>MRVRECLMVFIKEERWHLTEHTHWHYPPNGVIKLNVDDAISKEFTTLVVVVVWDENGQILKAWAKEHILCDPLQAEVVALLWAIQLASEDEFKHIIIEGDSKT</sequence>
<dbReference type="InterPro" id="IPR036397">
    <property type="entry name" value="RNaseH_sf"/>
</dbReference>
<accession>A0A2N9F141</accession>
<dbReference type="Pfam" id="PF13456">
    <property type="entry name" value="RVT_3"/>
    <property type="match status" value="1"/>
</dbReference>
<dbReference type="Gene3D" id="3.30.420.10">
    <property type="entry name" value="Ribonuclease H-like superfamily/Ribonuclease H"/>
    <property type="match status" value="1"/>
</dbReference>
<organism evidence="2">
    <name type="scientific">Fagus sylvatica</name>
    <name type="common">Beechnut</name>
    <dbReference type="NCBI Taxonomy" id="28930"/>
    <lineage>
        <taxon>Eukaryota</taxon>
        <taxon>Viridiplantae</taxon>
        <taxon>Streptophyta</taxon>
        <taxon>Embryophyta</taxon>
        <taxon>Tracheophyta</taxon>
        <taxon>Spermatophyta</taxon>
        <taxon>Magnoliopsida</taxon>
        <taxon>eudicotyledons</taxon>
        <taxon>Gunneridae</taxon>
        <taxon>Pentapetalae</taxon>
        <taxon>rosids</taxon>
        <taxon>fabids</taxon>
        <taxon>Fagales</taxon>
        <taxon>Fagaceae</taxon>
        <taxon>Fagus</taxon>
    </lineage>
</organism>
<name>A0A2N9F141_FAGSY</name>
<dbReference type="PANTHER" id="PTHR47723">
    <property type="entry name" value="OS05G0353850 PROTEIN"/>
    <property type="match status" value="1"/>
</dbReference>
<dbReference type="AlphaFoldDB" id="A0A2N9F141"/>
<gene>
    <name evidence="2" type="ORF">FSB_LOCUS12599</name>
</gene>
<dbReference type="InterPro" id="IPR053151">
    <property type="entry name" value="RNase_H-like"/>
</dbReference>
<proteinExistence type="predicted"/>
<dbReference type="PANTHER" id="PTHR47723:SF21">
    <property type="entry name" value="POLYNUCLEOTIDYL TRANSFERASE, RIBONUCLEASE H-LIKE SUPERFAMILY PROTEIN"/>
    <property type="match status" value="1"/>
</dbReference>